<name>A0A7R8UR68_HERIL</name>
<feature type="non-terminal residue" evidence="1">
    <location>
        <position position="1"/>
    </location>
</feature>
<reference evidence="1 2" key="1">
    <citation type="submission" date="2020-11" db="EMBL/GenBank/DDBJ databases">
        <authorList>
            <person name="Wallbank WR R."/>
            <person name="Pardo Diaz C."/>
            <person name="Kozak K."/>
            <person name="Martin S."/>
            <person name="Jiggins C."/>
            <person name="Moest M."/>
            <person name="Warren A I."/>
            <person name="Generalovic N T."/>
            <person name="Byers J.R.P. K."/>
            <person name="Montejo-Kovacevich G."/>
            <person name="Yen C E."/>
        </authorList>
    </citation>
    <scope>NUCLEOTIDE SEQUENCE [LARGE SCALE GENOMIC DNA]</scope>
</reference>
<keyword evidence="2" id="KW-1185">Reference proteome</keyword>
<gene>
    <name evidence="1" type="ORF">HERILL_LOCUS8348</name>
</gene>
<accession>A0A7R8UR68</accession>
<proteinExistence type="predicted"/>
<organism evidence="1 2">
    <name type="scientific">Hermetia illucens</name>
    <name type="common">Black soldier fly</name>
    <dbReference type="NCBI Taxonomy" id="343691"/>
    <lineage>
        <taxon>Eukaryota</taxon>
        <taxon>Metazoa</taxon>
        <taxon>Ecdysozoa</taxon>
        <taxon>Arthropoda</taxon>
        <taxon>Hexapoda</taxon>
        <taxon>Insecta</taxon>
        <taxon>Pterygota</taxon>
        <taxon>Neoptera</taxon>
        <taxon>Endopterygota</taxon>
        <taxon>Diptera</taxon>
        <taxon>Brachycera</taxon>
        <taxon>Stratiomyomorpha</taxon>
        <taxon>Stratiomyidae</taxon>
        <taxon>Hermetiinae</taxon>
        <taxon>Hermetia</taxon>
    </lineage>
</organism>
<dbReference type="EMBL" id="LR899011">
    <property type="protein sequence ID" value="CAD7085509.1"/>
    <property type="molecule type" value="Genomic_DNA"/>
</dbReference>
<dbReference type="InParanoid" id="A0A7R8UR68"/>
<dbReference type="Proteomes" id="UP000594454">
    <property type="component" value="Chromosome 3"/>
</dbReference>
<sequence length="80" mass="8471">CNFRISCVQLAPFSSLLTLANSRGNPSSVIAAAAAGVCLQPSCIGKVHFAVSSLLRSAQNASVAYCEEHRRAVQRQPIRA</sequence>
<protein>
    <submittedName>
        <fullName evidence="1">Uncharacterized protein</fullName>
    </submittedName>
</protein>
<evidence type="ECO:0000313" key="1">
    <source>
        <dbReference type="EMBL" id="CAD7085509.1"/>
    </source>
</evidence>
<dbReference type="AlphaFoldDB" id="A0A7R8UR68"/>
<evidence type="ECO:0000313" key="2">
    <source>
        <dbReference type="Proteomes" id="UP000594454"/>
    </source>
</evidence>